<dbReference type="InterPro" id="IPR004648">
    <property type="entry name" value="Oligpept_transpt"/>
</dbReference>
<name>A0AA87ZUN1_FICCA</name>
<keyword evidence="6" id="KW-0653">Protein transport</keyword>
<keyword evidence="11" id="KW-1185">Reference proteome</keyword>
<comment type="similarity">
    <text evidence="2">Belongs to the oligopeptide OPT transporter (TC 2.A.67.1) family.</text>
</comment>
<keyword evidence="7 9" id="KW-1133">Transmembrane helix</keyword>
<evidence type="ECO:0000256" key="8">
    <source>
        <dbReference type="ARBA" id="ARBA00023136"/>
    </source>
</evidence>
<protein>
    <submittedName>
        <fullName evidence="10">Uncharacterized protein</fullName>
    </submittedName>
</protein>
<keyword evidence="5" id="KW-0571">Peptide transport</keyword>
<reference evidence="10" key="1">
    <citation type="submission" date="2023-07" db="EMBL/GenBank/DDBJ databases">
        <title>draft genome sequence of fig (Ficus carica).</title>
        <authorList>
            <person name="Takahashi T."/>
            <person name="Nishimura K."/>
        </authorList>
    </citation>
    <scope>NUCLEOTIDE SEQUENCE</scope>
</reference>
<dbReference type="Proteomes" id="UP001187192">
    <property type="component" value="Unassembled WGS sequence"/>
</dbReference>
<proteinExistence type="inferred from homology"/>
<accession>A0AA87ZUN1</accession>
<evidence type="ECO:0000256" key="1">
    <source>
        <dbReference type="ARBA" id="ARBA00004141"/>
    </source>
</evidence>
<keyword evidence="3" id="KW-0813">Transport</keyword>
<evidence type="ECO:0000256" key="2">
    <source>
        <dbReference type="ARBA" id="ARBA00005484"/>
    </source>
</evidence>
<dbReference type="EMBL" id="BTGU01000010">
    <property type="protein sequence ID" value="GMN40207.1"/>
    <property type="molecule type" value="Genomic_DNA"/>
</dbReference>
<evidence type="ECO:0000256" key="6">
    <source>
        <dbReference type="ARBA" id="ARBA00022927"/>
    </source>
</evidence>
<dbReference type="GO" id="GO:0035673">
    <property type="term" value="F:oligopeptide transmembrane transporter activity"/>
    <property type="evidence" value="ECO:0007669"/>
    <property type="project" value="InterPro"/>
</dbReference>
<feature type="transmembrane region" description="Helical" evidence="9">
    <location>
        <begin position="135"/>
        <end position="156"/>
    </location>
</feature>
<dbReference type="InterPro" id="IPR004813">
    <property type="entry name" value="OPT"/>
</dbReference>
<comment type="caution">
    <text evidence="10">The sequence shown here is derived from an EMBL/GenBank/DDBJ whole genome shotgun (WGS) entry which is preliminary data.</text>
</comment>
<dbReference type="GO" id="GO:0016020">
    <property type="term" value="C:membrane"/>
    <property type="evidence" value="ECO:0007669"/>
    <property type="project" value="UniProtKB-SubCell"/>
</dbReference>
<dbReference type="GO" id="GO:0015031">
    <property type="term" value="P:protein transport"/>
    <property type="evidence" value="ECO:0007669"/>
    <property type="project" value="UniProtKB-KW"/>
</dbReference>
<dbReference type="PANTHER" id="PTHR22601">
    <property type="entry name" value="ISP4 LIKE PROTEIN"/>
    <property type="match status" value="1"/>
</dbReference>
<sequence>MNNNSLGRPTGSQFAVLTAGAGAPPRHSRLLHSQRETLKIVATTIQQLKFNVVARGIPFIAPKRTGKLMSSIHIWDANALWSTLTSKDPRSVTAQQIGSGMRGLGIRSFSLDWSVIASYLGSPLIRPFFAIVNVAVGYIIIMFILLPVACWGLNLYNAKNFPIFSSHMFDVHGQIYNVFAIVNSQFEIDIKTLIGGKAELTSASHSLSPNGFGFSAIASTLTHALFNGRYINWGRAT</sequence>
<gene>
    <name evidence="10" type="ORF">TIFTF001_009438</name>
</gene>
<keyword evidence="8 9" id="KW-0472">Membrane</keyword>
<comment type="subcellular location">
    <subcellularLocation>
        <location evidence="1">Membrane</location>
        <topology evidence="1">Multi-pass membrane protein</topology>
    </subcellularLocation>
</comment>
<evidence type="ECO:0000256" key="4">
    <source>
        <dbReference type="ARBA" id="ARBA00022692"/>
    </source>
</evidence>
<dbReference type="AlphaFoldDB" id="A0AA87ZUN1"/>
<evidence type="ECO:0000256" key="3">
    <source>
        <dbReference type="ARBA" id="ARBA00022448"/>
    </source>
</evidence>
<evidence type="ECO:0000313" key="11">
    <source>
        <dbReference type="Proteomes" id="UP001187192"/>
    </source>
</evidence>
<evidence type="ECO:0000313" key="10">
    <source>
        <dbReference type="EMBL" id="GMN40207.1"/>
    </source>
</evidence>
<dbReference type="Pfam" id="PF03169">
    <property type="entry name" value="OPT"/>
    <property type="match status" value="1"/>
</dbReference>
<organism evidence="10 11">
    <name type="scientific">Ficus carica</name>
    <name type="common">Common fig</name>
    <dbReference type="NCBI Taxonomy" id="3494"/>
    <lineage>
        <taxon>Eukaryota</taxon>
        <taxon>Viridiplantae</taxon>
        <taxon>Streptophyta</taxon>
        <taxon>Embryophyta</taxon>
        <taxon>Tracheophyta</taxon>
        <taxon>Spermatophyta</taxon>
        <taxon>Magnoliopsida</taxon>
        <taxon>eudicotyledons</taxon>
        <taxon>Gunneridae</taxon>
        <taxon>Pentapetalae</taxon>
        <taxon>rosids</taxon>
        <taxon>fabids</taxon>
        <taxon>Rosales</taxon>
        <taxon>Moraceae</taxon>
        <taxon>Ficeae</taxon>
        <taxon>Ficus</taxon>
    </lineage>
</organism>
<evidence type="ECO:0000256" key="7">
    <source>
        <dbReference type="ARBA" id="ARBA00022989"/>
    </source>
</evidence>
<keyword evidence="4 9" id="KW-0812">Transmembrane</keyword>
<evidence type="ECO:0000256" key="5">
    <source>
        <dbReference type="ARBA" id="ARBA00022856"/>
    </source>
</evidence>
<evidence type="ECO:0000256" key="9">
    <source>
        <dbReference type="SAM" id="Phobius"/>
    </source>
</evidence>